<protein>
    <submittedName>
        <fullName evidence="1">Uncharacterized protein</fullName>
    </submittedName>
</protein>
<proteinExistence type="predicted"/>
<dbReference type="AlphaFoldDB" id="A0AAN9BUK0"/>
<dbReference type="EMBL" id="JBAMIC010000002">
    <property type="protein sequence ID" value="KAK7111673.1"/>
    <property type="molecule type" value="Genomic_DNA"/>
</dbReference>
<sequence>MSELLLLPDTVSVHVPPLYLDLTREFSRVLMFFFCFAWKVKIRLPTLLTVAFLAFDIRVRVEIEVQF</sequence>
<evidence type="ECO:0000313" key="2">
    <source>
        <dbReference type="Proteomes" id="UP001374579"/>
    </source>
</evidence>
<dbReference type="InterPro" id="IPR029367">
    <property type="entry name" value="SMIM10"/>
</dbReference>
<dbReference type="Proteomes" id="UP001374579">
    <property type="component" value="Unassembled WGS sequence"/>
</dbReference>
<dbReference type="Pfam" id="PF15118">
    <property type="entry name" value="DUF4560"/>
    <property type="match status" value="1"/>
</dbReference>
<accession>A0AAN9BUK0</accession>
<comment type="caution">
    <text evidence="1">The sequence shown here is derived from an EMBL/GenBank/DDBJ whole genome shotgun (WGS) entry which is preliminary data.</text>
</comment>
<reference evidence="1 2" key="1">
    <citation type="submission" date="2024-02" db="EMBL/GenBank/DDBJ databases">
        <title>Chromosome-scale genome assembly of the rough periwinkle Littorina saxatilis.</title>
        <authorList>
            <person name="De Jode A."/>
            <person name="Faria R."/>
            <person name="Formenti G."/>
            <person name="Sims Y."/>
            <person name="Smith T.P."/>
            <person name="Tracey A."/>
            <person name="Wood J.M.D."/>
            <person name="Zagrodzka Z.B."/>
            <person name="Johannesson K."/>
            <person name="Butlin R.K."/>
            <person name="Leder E.H."/>
        </authorList>
    </citation>
    <scope>NUCLEOTIDE SEQUENCE [LARGE SCALE GENOMIC DNA]</scope>
    <source>
        <strain evidence="1">Snail1</strain>
        <tissue evidence="1">Muscle</tissue>
    </source>
</reference>
<keyword evidence="2" id="KW-1185">Reference proteome</keyword>
<gene>
    <name evidence="1" type="ORF">V1264_011268</name>
</gene>
<evidence type="ECO:0000313" key="1">
    <source>
        <dbReference type="EMBL" id="KAK7111673.1"/>
    </source>
</evidence>
<name>A0AAN9BUK0_9CAEN</name>
<organism evidence="1 2">
    <name type="scientific">Littorina saxatilis</name>
    <dbReference type="NCBI Taxonomy" id="31220"/>
    <lineage>
        <taxon>Eukaryota</taxon>
        <taxon>Metazoa</taxon>
        <taxon>Spiralia</taxon>
        <taxon>Lophotrochozoa</taxon>
        <taxon>Mollusca</taxon>
        <taxon>Gastropoda</taxon>
        <taxon>Caenogastropoda</taxon>
        <taxon>Littorinimorpha</taxon>
        <taxon>Littorinoidea</taxon>
        <taxon>Littorinidae</taxon>
        <taxon>Littorina</taxon>
    </lineage>
</organism>